<proteinExistence type="predicted"/>
<dbReference type="InterPro" id="IPR011146">
    <property type="entry name" value="HIT-like"/>
</dbReference>
<dbReference type="EMBL" id="QNRI01000008">
    <property type="protein sequence ID" value="RBO95406.1"/>
    <property type="molecule type" value="Genomic_DNA"/>
</dbReference>
<dbReference type="PROSITE" id="PS51084">
    <property type="entry name" value="HIT_2"/>
    <property type="match status" value="1"/>
</dbReference>
<evidence type="ECO:0000256" key="1">
    <source>
        <dbReference type="PROSITE-ProRule" id="PRU00464"/>
    </source>
</evidence>
<keyword evidence="4" id="KW-1185">Reference proteome</keyword>
<dbReference type="GO" id="GO:0003824">
    <property type="term" value="F:catalytic activity"/>
    <property type="evidence" value="ECO:0007669"/>
    <property type="project" value="InterPro"/>
</dbReference>
<gene>
    <name evidence="3" type="ORF">DES48_108117</name>
</gene>
<dbReference type="AlphaFoldDB" id="A0A366DZ73"/>
<protein>
    <submittedName>
        <fullName evidence="3">Histidine triad (HIT) family protein</fullName>
    </submittedName>
</protein>
<organism evidence="3 4">
    <name type="scientific">Paraliobacillus ryukyuensis</name>
    <dbReference type="NCBI Taxonomy" id="200904"/>
    <lineage>
        <taxon>Bacteria</taxon>
        <taxon>Bacillati</taxon>
        <taxon>Bacillota</taxon>
        <taxon>Bacilli</taxon>
        <taxon>Bacillales</taxon>
        <taxon>Bacillaceae</taxon>
        <taxon>Paraliobacillus</taxon>
    </lineage>
</organism>
<evidence type="ECO:0000313" key="4">
    <source>
        <dbReference type="Proteomes" id="UP000252254"/>
    </source>
</evidence>
<accession>A0A366DZ73</accession>
<dbReference type="PANTHER" id="PTHR42997">
    <property type="entry name" value="HIT FAMILY HYDROLASE"/>
    <property type="match status" value="1"/>
</dbReference>
<feature type="domain" description="HIT" evidence="2">
    <location>
        <begin position="42"/>
        <end position="117"/>
    </location>
</feature>
<dbReference type="Proteomes" id="UP000252254">
    <property type="component" value="Unassembled WGS sequence"/>
</dbReference>
<dbReference type="SUPFAM" id="SSF54197">
    <property type="entry name" value="HIT-like"/>
    <property type="match status" value="1"/>
</dbReference>
<evidence type="ECO:0000313" key="3">
    <source>
        <dbReference type="EMBL" id="RBO95406.1"/>
    </source>
</evidence>
<dbReference type="OrthoDB" id="9784774at2"/>
<dbReference type="Pfam" id="PF01230">
    <property type="entry name" value="HIT"/>
    <property type="match status" value="1"/>
</dbReference>
<dbReference type="PANTHER" id="PTHR42997:SF1">
    <property type="entry name" value="AP-4-A PHOSPHORYLASE"/>
    <property type="match status" value="1"/>
</dbReference>
<dbReference type="InterPro" id="IPR036265">
    <property type="entry name" value="HIT-like_sf"/>
</dbReference>
<dbReference type="InterPro" id="IPR052908">
    <property type="entry name" value="AP-4-A_phosphorylase"/>
</dbReference>
<dbReference type="Gene3D" id="3.30.428.10">
    <property type="entry name" value="HIT-like"/>
    <property type="match status" value="1"/>
</dbReference>
<reference evidence="3 4" key="1">
    <citation type="submission" date="2018-06" db="EMBL/GenBank/DDBJ databases">
        <title>Genomic Encyclopedia of Type Strains, Phase IV (KMG-IV): sequencing the most valuable type-strain genomes for metagenomic binning, comparative biology and taxonomic classification.</title>
        <authorList>
            <person name="Goeker M."/>
        </authorList>
    </citation>
    <scope>NUCLEOTIDE SEQUENCE [LARGE SCALE GENOMIC DNA]</scope>
    <source>
        <strain evidence="3 4">DSM 15140</strain>
    </source>
</reference>
<dbReference type="RefSeq" id="WP_113869429.1">
    <property type="nucleotide sequence ID" value="NZ_BAABQN010000015.1"/>
</dbReference>
<sequence>MTESCVFCYPDLETEQVVLLSNEYCLFLQLKRSQLKGNQLEGAGVIVPRAHRETAFDLTTEEWVATQQLLQEVKSYLDETHRPKGYNLGWNFGQVAGQHIGHAHFHVIPRYEDEPLVGKGIRYMFKHEANKRR</sequence>
<comment type="caution">
    <text evidence="3">The sequence shown here is derived from an EMBL/GenBank/DDBJ whole genome shotgun (WGS) entry which is preliminary data.</text>
</comment>
<name>A0A366DZ73_9BACI</name>
<evidence type="ECO:0000259" key="2">
    <source>
        <dbReference type="PROSITE" id="PS51084"/>
    </source>
</evidence>
<feature type="short sequence motif" description="Histidine triad motif" evidence="1">
    <location>
        <begin position="102"/>
        <end position="106"/>
    </location>
</feature>
<dbReference type="STRING" id="200904.GCA_900168775_02889"/>